<feature type="region of interest" description="Disordered" evidence="1">
    <location>
        <begin position="131"/>
        <end position="150"/>
    </location>
</feature>
<sequence>MAPRRTCHGVPTRAPGDGRSGALTPIPAAGSGVSGSEGSRRKGVQVPALAILDAVGRSDAVKGWRRGRPLTARTPLHPALPPRPSARWPPGPSPSRQVYAPGATPTPWPHPAARLPTTRPPLRASRCPQPISRMPEAGSRWPGSAVSPSRRGVSRQRWIFHKGWGWMPEPAERGALPPPPPARGHTSHPPSRHSGNAGASGWELETAETGAAMRSQGQRPRPRILAACSFPFVAHLSGLAAGCGSVRQWWILRKAGWGRVTEPARTRRPPTALSRTRTHPGMRRGQPRAEPVGPFYARPGGERRGAHPDPRHLSGARASLRFLLPGGCVGLASRAWGWVFVLVRRQ</sequence>
<name>A0A840PPN7_9ACTN</name>
<organism evidence="2 3">
    <name type="scientific">Thermocatellispora tengchongensis</name>
    <dbReference type="NCBI Taxonomy" id="1073253"/>
    <lineage>
        <taxon>Bacteria</taxon>
        <taxon>Bacillati</taxon>
        <taxon>Actinomycetota</taxon>
        <taxon>Actinomycetes</taxon>
        <taxon>Streptosporangiales</taxon>
        <taxon>Streptosporangiaceae</taxon>
        <taxon>Thermocatellispora</taxon>
    </lineage>
</organism>
<feature type="region of interest" description="Disordered" evidence="1">
    <location>
        <begin position="65"/>
        <end position="122"/>
    </location>
</feature>
<accession>A0A840PPN7</accession>
<evidence type="ECO:0000313" key="3">
    <source>
        <dbReference type="Proteomes" id="UP000578449"/>
    </source>
</evidence>
<feature type="compositionally biased region" description="Pro residues" evidence="1">
    <location>
        <begin position="78"/>
        <end position="93"/>
    </location>
</feature>
<feature type="region of interest" description="Disordered" evidence="1">
    <location>
        <begin position="170"/>
        <end position="201"/>
    </location>
</feature>
<dbReference type="EMBL" id="JACHGN010000027">
    <property type="protein sequence ID" value="MBB5139047.1"/>
    <property type="molecule type" value="Genomic_DNA"/>
</dbReference>
<evidence type="ECO:0000313" key="2">
    <source>
        <dbReference type="EMBL" id="MBB5139047.1"/>
    </source>
</evidence>
<keyword evidence="3" id="KW-1185">Reference proteome</keyword>
<comment type="caution">
    <text evidence="2">The sequence shown here is derived from an EMBL/GenBank/DDBJ whole genome shotgun (WGS) entry which is preliminary data.</text>
</comment>
<feature type="compositionally biased region" description="Basic residues" evidence="1">
    <location>
        <begin position="276"/>
        <end position="286"/>
    </location>
</feature>
<dbReference type="Proteomes" id="UP000578449">
    <property type="component" value="Unassembled WGS sequence"/>
</dbReference>
<feature type="region of interest" description="Disordered" evidence="1">
    <location>
        <begin position="262"/>
        <end position="310"/>
    </location>
</feature>
<evidence type="ECO:0000256" key="1">
    <source>
        <dbReference type="SAM" id="MobiDB-lite"/>
    </source>
</evidence>
<proteinExistence type="predicted"/>
<reference evidence="2 3" key="1">
    <citation type="submission" date="2020-08" db="EMBL/GenBank/DDBJ databases">
        <title>Genomic Encyclopedia of Type Strains, Phase IV (KMG-IV): sequencing the most valuable type-strain genomes for metagenomic binning, comparative biology and taxonomic classification.</title>
        <authorList>
            <person name="Goeker M."/>
        </authorList>
    </citation>
    <scope>NUCLEOTIDE SEQUENCE [LARGE SCALE GENOMIC DNA]</scope>
    <source>
        <strain evidence="2 3">DSM 45615</strain>
    </source>
</reference>
<dbReference type="AlphaFoldDB" id="A0A840PPN7"/>
<feature type="compositionally biased region" description="Basic and acidic residues" evidence="1">
    <location>
        <begin position="300"/>
        <end position="310"/>
    </location>
</feature>
<protein>
    <submittedName>
        <fullName evidence="2">Uncharacterized protein</fullName>
    </submittedName>
</protein>
<gene>
    <name evidence="2" type="ORF">HNP84_008810</name>
</gene>
<feature type="region of interest" description="Disordered" evidence="1">
    <location>
        <begin position="1"/>
        <end position="44"/>
    </location>
</feature>